<evidence type="ECO:0000256" key="1">
    <source>
        <dbReference type="SAM" id="MobiDB-lite"/>
    </source>
</evidence>
<dbReference type="EMBL" id="BAABKB010000039">
    <property type="protein sequence ID" value="GAA5032602.1"/>
    <property type="molecule type" value="Genomic_DNA"/>
</dbReference>
<proteinExistence type="predicted"/>
<keyword evidence="3" id="KW-1185">Reference proteome</keyword>
<dbReference type="Pfam" id="PF19711">
    <property type="entry name" value="DUF6207"/>
    <property type="match status" value="1"/>
</dbReference>
<name>A0ABP9JIC7_9ACTN</name>
<sequence length="119" mass="12615">MHQSHIVAAGRGCRYGGGREGEQEAARIRHITLSTLTHTFLKARHTISSRCPGRDTTPGLAVVEIAAADDATAFTLQMRANRVLPAARRIRRSLRTDCPGTSSRGPGCGPCGGIGRPSP</sequence>
<gene>
    <name evidence="2" type="ORF">GCM10023335_75290</name>
</gene>
<evidence type="ECO:0000313" key="3">
    <source>
        <dbReference type="Proteomes" id="UP001501759"/>
    </source>
</evidence>
<feature type="compositionally biased region" description="Gly residues" evidence="1">
    <location>
        <begin position="106"/>
        <end position="119"/>
    </location>
</feature>
<organism evidence="2 3">
    <name type="scientific">Streptomyces siamensis</name>
    <dbReference type="NCBI Taxonomy" id="1274986"/>
    <lineage>
        <taxon>Bacteria</taxon>
        <taxon>Bacillati</taxon>
        <taxon>Actinomycetota</taxon>
        <taxon>Actinomycetes</taxon>
        <taxon>Kitasatosporales</taxon>
        <taxon>Streptomycetaceae</taxon>
        <taxon>Streptomyces</taxon>
    </lineage>
</organism>
<accession>A0ABP9JIC7</accession>
<dbReference type="InterPro" id="IPR045775">
    <property type="entry name" value="DUF6207"/>
</dbReference>
<reference evidence="3" key="1">
    <citation type="journal article" date="2019" name="Int. J. Syst. Evol. Microbiol.">
        <title>The Global Catalogue of Microorganisms (GCM) 10K type strain sequencing project: providing services to taxonomists for standard genome sequencing and annotation.</title>
        <authorList>
            <consortium name="The Broad Institute Genomics Platform"/>
            <consortium name="The Broad Institute Genome Sequencing Center for Infectious Disease"/>
            <person name="Wu L."/>
            <person name="Ma J."/>
        </authorList>
    </citation>
    <scope>NUCLEOTIDE SEQUENCE [LARGE SCALE GENOMIC DNA]</scope>
    <source>
        <strain evidence="3">JCM 18409</strain>
    </source>
</reference>
<comment type="caution">
    <text evidence="2">The sequence shown here is derived from an EMBL/GenBank/DDBJ whole genome shotgun (WGS) entry which is preliminary data.</text>
</comment>
<feature type="region of interest" description="Disordered" evidence="1">
    <location>
        <begin position="94"/>
        <end position="119"/>
    </location>
</feature>
<evidence type="ECO:0000313" key="2">
    <source>
        <dbReference type="EMBL" id="GAA5032602.1"/>
    </source>
</evidence>
<protein>
    <submittedName>
        <fullName evidence="2">Uncharacterized protein</fullName>
    </submittedName>
</protein>
<dbReference type="Proteomes" id="UP001501759">
    <property type="component" value="Unassembled WGS sequence"/>
</dbReference>